<keyword evidence="8 11" id="KW-0067">ATP-binding</keyword>
<evidence type="ECO:0000313" key="12">
    <source>
        <dbReference type="EMBL" id="ADO84170.1"/>
    </source>
</evidence>
<comment type="catalytic activity">
    <reaction evidence="10 11">
        <text>shikimate + ATP = 3-phosphoshikimate + ADP + H(+)</text>
        <dbReference type="Rhea" id="RHEA:13121"/>
        <dbReference type="ChEBI" id="CHEBI:15378"/>
        <dbReference type="ChEBI" id="CHEBI:30616"/>
        <dbReference type="ChEBI" id="CHEBI:36208"/>
        <dbReference type="ChEBI" id="CHEBI:145989"/>
        <dbReference type="ChEBI" id="CHEBI:456216"/>
        <dbReference type="EC" id="2.7.1.71"/>
    </reaction>
</comment>
<dbReference type="GO" id="GO:0004765">
    <property type="term" value="F:shikimate kinase activity"/>
    <property type="evidence" value="ECO:0007669"/>
    <property type="project" value="UniProtKB-UniRule"/>
</dbReference>
<dbReference type="PRINTS" id="PR01100">
    <property type="entry name" value="SHIKIMTKNASE"/>
</dbReference>
<geneLocation type="plasmid" evidence="12 13">
    <name>pILYOP01</name>
</geneLocation>
<comment type="pathway">
    <text evidence="1 11">Metabolic intermediate biosynthesis; chorismate biosynthesis; chorismate from D-erythrose 4-phosphate and phosphoenolpyruvate: step 5/7.</text>
</comment>
<feature type="binding site" evidence="11">
    <location>
        <position position="135"/>
    </location>
    <ligand>
        <name>substrate</name>
    </ligand>
</feature>
<dbReference type="GO" id="GO:0009423">
    <property type="term" value="P:chorismate biosynthetic process"/>
    <property type="evidence" value="ECO:0007669"/>
    <property type="project" value="UniProtKB-UniRule"/>
</dbReference>
<dbReference type="GO" id="GO:0009073">
    <property type="term" value="P:aromatic amino acid family biosynthetic process"/>
    <property type="evidence" value="ECO:0007669"/>
    <property type="project" value="UniProtKB-KW"/>
</dbReference>
<organism evidence="12 13">
    <name type="scientific">Ilyobacter polytropus (strain ATCC 51220 / DSM 2926 / LMG 16218 / CuHBu1)</name>
    <dbReference type="NCBI Taxonomy" id="572544"/>
    <lineage>
        <taxon>Bacteria</taxon>
        <taxon>Fusobacteriati</taxon>
        <taxon>Fusobacteriota</taxon>
        <taxon>Fusobacteriia</taxon>
        <taxon>Fusobacteriales</taxon>
        <taxon>Fusobacteriaceae</taxon>
        <taxon>Ilyobacter</taxon>
    </lineage>
</organism>
<comment type="similarity">
    <text evidence="2 11">Belongs to the shikimate kinase family.</text>
</comment>
<sequence length="171" mass="19773">MNNNIFLIGFMGSGKSTVGHILSEKLGYSFVDTDNIVEKDWEMSISSMFEEHGENYFREREYKALKKIIENKNQVVSTGGGIVTFEKSRELLEGQEVYYIDVDSETVYKRLKSDNTRPLLKNCSFEKMSDLLSFRKKIYENTCTSKIDGKKDPQKVAEDIIFNMSLIHDRP</sequence>
<protein>
    <recommendedName>
        <fullName evidence="3 11">Shikimate kinase</fullName>
        <shortName evidence="11">SK</shortName>
        <ecNumber evidence="3 11">2.7.1.71</ecNumber>
    </recommendedName>
</protein>
<dbReference type="SUPFAM" id="SSF52540">
    <property type="entry name" value="P-loop containing nucleoside triphosphate hydrolases"/>
    <property type="match status" value="1"/>
</dbReference>
<evidence type="ECO:0000256" key="9">
    <source>
        <dbReference type="ARBA" id="ARBA00023141"/>
    </source>
</evidence>
<name>E3HDI4_ILYPC</name>
<keyword evidence="4 11" id="KW-0028">Amino-acid biosynthesis</keyword>
<dbReference type="KEGG" id="ipo:Ilyop_2411"/>
<gene>
    <name evidence="11" type="primary">aroK</name>
    <name evidence="12" type="ordered locus">Ilyop_2411</name>
</gene>
<evidence type="ECO:0000256" key="4">
    <source>
        <dbReference type="ARBA" id="ARBA00022605"/>
    </source>
</evidence>
<feature type="binding site" evidence="11">
    <location>
        <position position="58"/>
    </location>
    <ligand>
        <name>substrate</name>
    </ligand>
</feature>
<feature type="binding site" evidence="11">
    <location>
        <position position="117"/>
    </location>
    <ligand>
        <name>ATP</name>
        <dbReference type="ChEBI" id="CHEBI:30616"/>
    </ligand>
</feature>
<feature type="binding site" evidence="11">
    <location>
        <position position="34"/>
    </location>
    <ligand>
        <name>substrate</name>
    </ligand>
</feature>
<dbReference type="Gene3D" id="3.40.50.300">
    <property type="entry name" value="P-loop containing nucleotide triphosphate hydrolases"/>
    <property type="match status" value="1"/>
</dbReference>
<evidence type="ECO:0000256" key="1">
    <source>
        <dbReference type="ARBA" id="ARBA00004842"/>
    </source>
</evidence>
<evidence type="ECO:0000256" key="10">
    <source>
        <dbReference type="ARBA" id="ARBA00048567"/>
    </source>
</evidence>
<dbReference type="Pfam" id="PF01202">
    <property type="entry name" value="SKI"/>
    <property type="match status" value="1"/>
</dbReference>
<dbReference type="PANTHER" id="PTHR21087:SF16">
    <property type="entry name" value="SHIKIMATE KINASE 1, CHLOROPLASTIC"/>
    <property type="match status" value="1"/>
</dbReference>
<dbReference type="HOGENOM" id="CLU_057607_4_3_0"/>
<keyword evidence="9 11" id="KW-0057">Aromatic amino acid biosynthesis</keyword>
<evidence type="ECO:0000256" key="2">
    <source>
        <dbReference type="ARBA" id="ARBA00006997"/>
    </source>
</evidence>
<dbReference type="RefSeq" id="WP_013388829.1">
    <property type="nucleotide sequence ID" value="NC_014633.1"/>
</dbReference>
<dbReference type="GO" id="GO:0005524">
    <property type="term" value="F:ATP binding"/>
    <property type="evidence" value="ECO:0007669"/>
    <property type="project" value="UniProtKB-UniRule"/>
</dbReference>
<evidence type="ECO:0000256" key="3">
    <source>
        <dbReference type="ARBA" id="ARBA00012154"/>
    </source>
</evidence>
<evidence type="ECO:0000256" key="6">
    <source>
        <dbReference type="ARBA" id="ARBA00022741"/>
    </source>
</evidence>
<dbReference type="PROSITE" id="PS01128">
    <property type="entry name" value="SHIKIMATE_KINASE"/>
    <property type="match status" value="1"/>
</dbReference>
<dbReference type="UniPathway" id="UPA00053">
    <property type="reaction ID" value="UER00088"/>
</dbReference>
<dbReference type="InterPro" id="IPR031322">
    <property type="entry name" value="Shikimate/glucono_kinase"/>
</dbReference>
<evidence type="ECO:0000256" key="11">
    <source>
        <dbReference type="HAMAP-Rule" id="MF_00109"/>
    </source>
</evidence>
<dbReference type="EC" id="2.7.1.71" evidence="3 11"/>
<dbReference type="GO" id="GO:0008652">
    <property type="term" value="P:amino acid biosynthetic process"/>
    <property type="evidence" value="ECO:0007669"/>
    <property type="project" value="UniProtKB-KW"/>
</dbReference>
<feature type="binding site" evidence="11">
    <location>
        <position position="16"/>
    </location>
    <ligand>
        <name>Mg(2+)</name>
        <dbReference type="ChEBI" id="CHEBI:18420"/>
    </ligand>
</feature>
<accession>E3HDI4</accession>
<keyword evidence="5 11" id="KW-0808">Transferase</keyword>
<dbReference type="CDD" id="cd00464">
    <property type="entry name" value="SK"/>
    <property type="match status" value="1"/>
</dbReference>
<dbReference type="InterPro" id="IPR000623">
    <property type="entry name" value="Shikimate_kinase/TSH1"/>
</dbReference>
<comment type="subcellular location">
    <subcellularLocation>
        <location evidence="11">Cytoplasm</location>
    </subcellularLocation>
</comment>
<feature type="binding site" evidence="11">
    <location>
        <position position="80"/>
    </location>
    <ligand>
        <name>substrate</name>
    </ligand>
</feature>
<reference evidence="12 13" key="1">
    <citation type="journal article" date="2010" name="Stand. Genomic Sci.">
        <title>Complete genome sequence of Ilyobacter polytropus type strain (CuHbu1).</title>
        <authorList>
            <person name="Sikorski J."/>
            <person name="Chertkov O."/>
            <person name="Lapidus A."/>
            <person name="Nolan M."/>
            <person name="Lucas S."/>
            <person name="Del Rio T.G."/>
            <person name="Tice H."/>
            <person name="Cheng J.F."/>
            <person name="Tapia R."/>
            <person name="Han C."/>
            <person name="Goodwin L."/>
            <person name="Pitluck S."/>
            <person name="Liolios K."/>
            <person name="Ivanova N."/>
            <person name="Mavromatis K."/>
            <person name="Mikhailova N."/>
            <person name="Pati A."/>
            <person name="Chen A."/>
            <person name="Palaniappan K."/>
            <person name="Land M."/>
            <person name="Hauser L."/>
            <person name="Chang Y.J."/>
            <person name="Jeffries C.D."/>
            <person name="Brambilla E."/>
            <person name="Yasawong M."/>
            <person name="Rohde M."/>
            <person name="Pukall R."/>
            <person name="Spring S."/>
            <person name="Goker M."/>
            <person name="Woyke T."/>
            <person name="Bristow J."/>
            <person name="Eisen J.A."/>
            <person name="Markowitz V."/>
            <person name="Hugenholtz P."/>
            <person name="Kyrpides N.C."/>
            <person name="Klenk H.P."/>
        </authorList>
    </citation>
    <scope>NUCLEOTIDE SEQUENCE [LARGE SCALE GENOMIC DNA]</scope>
    <source>
        <strain evidence="13">ATCC 51220 / DSM 2926 / LMG 16218 / CuHBu1</strain>
        <plasmid evidence="13">pILYOP01</plasmid>
    </source>
</reference>
<keyword evidence="11" id="KW-0460">Magnesium</keyword>
<dbReference type="HAMAP" id="MF_00109">
    <property type="entry name" value="Shikimate_kinase"/>
    <property type="match status" value="1"/>
</dbReference>
<comment type="cofactor">
    <cofactor evidence="11">
        <name>Mg(2+)</name>
        <dbReference type="ChEBI" id="CHEBI:18420"/>
    </cofactor>
    <text evidence="11">Binds 1 Mg(2+) ion per subunit.</text>
</comment>
<dbReference type="InterPro" id="IPR027417">
    <property type="entry name" value="P-loop_NTPase"/>
</dbReference>
<dbReference type="EMBL" id="CP002282">
    <property type="protein sequence ID" value="ADO84170.1"/>
    <property type="molecule type" value="Genomic_DNA"/>
</dbReference>
<evidence type="ECO:0000256" key="8">
    <source>
        <dbReference type="ARBA" id="ARBA00022840"/>
    </source>
</evidence>
<keyword evidence="11" id="KW-0479">Metal-binding</keyword>
<keyword evidence="13" id="KW-1185">Reference proteome</keyword>
<comment type="function">
    <text evidence="11">Catalyzes the specific phosphorylation of the 3-hydroxyl group of shikimic acid using ATP as a cosubstrate.</text>
</comment>
<evidence type="ECO:0000256" key="7">
    <source>
        <dbReference type="ARBA" id="ARBA00022777"/>
    </source>
</evidence>
<keyword evidence="6 11" id="KW-0547">Nucleotide-binding</keyword>
<dbReference type="PANTHER" id="PTHR21087">
    <property type="entry name" value="SHIKIMATE KINASE"/>
    <property type="match status" value="1"/>
</dbReference>
<dbReference type="InterPro" id="IPR023000">
    <property type="entry name" value="Shikimate_kinase_CS"/>
</dbReference>
<comment type="subunit">
    <text evidence="11">Monomer.</text>
</comment>
<keyword evidence="7 11" id="KW-0418">Kinase</keyword>
<dbReference type="AlphaFoldDB" id="E3HDI4"/>
<dbReference type="OrthoDB" id="9800332at2"/>
<dbReference type="Proteomes" id="UP000006875">
    <property type="component" value="Plasmid pILYOP01"/>
</dbReference>
<keyword evidence="11" id="KW-0963">Cytoplasm</keyword>
<evidence type="ECO:0000256" key="5">
    <source>
        <dbReference type="ARBA" id="ARBA00022679"/>
    </source>
</evidence>
<feature type="binding site" evidence="11">
    <location>
        <begin position="12"/>
        <end position="17"/>
    </location>
    <ligand>
        <name>ATP</name>
        <dbReference type="ChEBI" id="CHEBI:30616"/>
    </ligand>
</feature>
<evidence type="ECO:0000313" key="13">
    <source>
        <dbReference type="Proteomes" id="UP000006875"/>
    </source>
</evidence>
<keyword evidence="12" id="KW-0614">Plasmid</keyword>
<comment type="caution">
    <text evidence="11">Lacks conserved residue(s) required for the propagation of feature annotation.</text>
</comment>
<dbReference type="GO" id="GO:0005829">
    <property type="term" value="C:cytosol"/>
    <property type="evidence" value="ECO:0007669"/>
    <property type="project" value="TreeGrafter"/>
</dbReference>
<dbReference type="GO" id="GO:0000287">
    <property type="term" value="F:magnesium ion binding"/>
    <property type="evidence" value="ECO:0007669"/>
    <property type="project" value="UniProtKB-UniRule"/>
</dbReference>
<proteinExistence type="inferred from homology"/>